<comment type="caution">
    <text evidence="2">The sequence shown here is derived from an EMBL/GenBank/DDBJ whole genome shotgun (WGS) entry which is preliminary data.</text>
</comment>
<evidence type="ECO:0000313" key="2">
    <source>
        <dbReference type="EMBL" id="MPC37294.1"/>
    </source>
</evidence>
<dbReference type="Proteomes" id="UP000324222">
    <property type="component" value="Unassembled WGS sequence"/>
</dbReference>
<dbReference type="AlphaFoldDB" id="A0A5B7EY99"/>
<reference evidence="2 3" key="1">
    <citation type="submission" date="2019-05" db="EMBL/GenBank/DDBJ databases">
        <title>Another draft genome of Portunus trituberculatus and its Hox gene families provides insights of decapod evolution.</title>
        <authorList>
            <person name="Jeong J.-H."/>
            <person name="Song I."/>
            <person name="Kim S."/>
            <person name="Choi T."/>
            <person name="Kim D."/>
            <person name="Ryu S."/>
            <person name="Kim W."/>
        </authorList>
    </citation>
    <scope>NUCLEOTIDE SEQUENCE [LARGE SCALE GENOMIC DNA]</scope>
    <source>
        <tissue evidence="2">Muscle</tissue>
    </source>
</reference>
<sequence>MTEPDTCTLCRLTLYSLPGKSFQHPTAGSVCVRDLHPPTKQDHSQPHVKRGIPTRHAQHKPWAAARLMNDGGNVLLCGPSPRIQSQEWELHSGRKQLWP</sequence>
<protein>
    <submittedName>
        <fullName evidence="2">Uncharacterized protein</fullName>
    </submittedName>
</protein>
<gene>
    <name evidence="2" type="ORF">E2C01_030768</name>
</gene>
<accession>A0A5B7EY99</accession>
<evidence type="ECO:0000313" key="3">
    <source>
        <dbReference type="Proteomes" id="UP000324222"/>
    </source>
</evidence>
<organism evidence="2 3">
    <name type="scientific">Portunus trituberculatus</name>
    <name type="common">Swimming crab</name>
    <name type="synonym">Neptunus trituberculatus</name>
    <dbReference type="NCBI Taxonomy" id="210409"/>
    <lineage>
        <taxon>Eukaryota</taxon>
        <taxon>Metazoa</taxon>
        <taxon>Ecdysozoa</taxon>
        <taxon>Arthropoda</taxon>
        <taxon>Crustacea</taxon>
        <taxon>Multicrustacea</taxon>
        <taxon>Malacostraca</taxon>
        <taxon>Eumalacostraca</taxon>
        <taxon>Eucarida</taxon>
        <taxon>Decapoda</taxon>
        <taxon>Pleocyemata</taxon>
        <taxon>Brachyura</taxon>
        <taxon>Eubrachyura</taxon>
        <taxon>Portunoidea</taxon>
        <taxon>Portunidae</taxon>
        <taxon>Portuninae</taxon>
        <taxon>Portunus</taxon>
    </lineage>
</organism>
<keyword evidence="3" id="KW-1185">Reference proteome</keyword>
<feature type="region of interest" description="Disordered" evidence="1">
    <location>
        <begin position="35"/>
        <end position="55"/>
    </location>
</feature>
<feature type="compositionally biased region" description="Basic residues" evidence="1">
    <location>
        <begin position="46"/>
        <end position="55"/>
    </location>
</feature>
<proteinExistence type="predicted"/>
<evidence type="ECO:0000256" key="1">
    <source>
        <dbReference type="SAM" id="MobiDB-lite"/>
    </source>
</evidence>
<feature type="compositionally biased region" description="Basic and acidic residues" evidence="1">
    <location>
        <begin position="35"/>
        <end position="45"/>
    </location>
</feature>
<dbReference type="EMBL" id="VSRR010003738">
    <property type="protein sequence ID" value="MPC37294.1"/>
    <property type="molecule type" value="Genomic_DNA"/>
</dbReference>
<name>A0A5B7EY99_PORTR</name>